<dbReference type="GO" id="GO:0005576">
    <property type="term" value="C:extracellular region"/>
    <property type="evidence" value="ECO:0007669"/>
    <property type="project" value="UniProtKB-SubCell"/>
</dbReference>
<dbReference type="InterPro" id="IPR028994">
    <property type="entry name" value="Integrin_alpha_N"/>
</dbReference>
<dbReference type="InterPro" id="IPR003284">
    <property type="entry name" value="Sal_SpvB"/>
</dbReference>
<dbReference type="PANTHER" id="PTHR32305:SF15">
    <property type="entry name" value="PROTEIN RHSA-RELATED"/>
    <property type="match status" value="1"/>
</dbReference>
<protein>
    <recommendedName>
        <fullName evidence="7">Teneurin-like YD-shell domain-containing protein</fullName>
    </recommendedName>
</protein>
<dbReference type="InterPro" id="IPR006530">
    <property type="entry name" value="YD"/>
</dbReference>
<dbReference type="NCBIfam" id="TIGR01643">
    <property type="entry name" value="YD_repeat_2x"/>
    <property type="match status" value="1"/>
</dbReference>
<evidence type="ECO:0000256" key="5">
    <source>
        <dbReference type="ARBA" id="ARBA00023026"/>
    </source>
</evidence>
<feature type="region of interest" description="Disordered" evidence="6">
    <location>
        <begin position="14"/>
        <end position="36"/>
    </location>
</feature>
<feature type="region of interest" description="Disordered" evidence="6">
    <location>
        <begin position="2276"/>
        <end position="2296"/>
    </location>
</feature>
<organism evidence="8 9">
    <name type="scientific">Streptomyces canus</name>
    <dbReference type="NCBI Taxonomy" id="58343"/>
    <lineage>
        <taxon>Bacteria</taxon>
        <taxon>Bacillati</taxon>
        <taxon>Actinomycetota</taxon>
        <taxon>Actinomycetes</taxon>
        <taxon>Kitasatosporales</taxon>
        <taxon>Streptomycetaceae</taxon>
        <taxon>Streptomyces</taxon>
        <taxon>Streptomyces aurantiacus group</taxon>
    </lineage>
</organism>
<evidence type="ECO:0000259" key="7">
    <source>
        <dbReference type="Pfam" id="PF25023"/>
    </source>
</evidence>
<evidence type="ECO:0000256" key="2">
    <source>
        <dbReference type="ARBA" id="ARBA00022525"/>
    </source>
</evidence>
<dbReference type="Pfam" id="PF13517">
    <property type="entry name" value="FG-GAP_3"/>
    <property type="match status" value="2"/>
</dbReference>
<proteinExistence type="predicted"/>
<evidence type="ECO:0000256" key="3">
    <source>
        <dbReference type="ARBA" id="ARBA00022729"/>
    </source>
</evidence>
<dbReference type="GO" id="GO:0005737">
    <property type="term" value="C:cytoplasm"/>
    <property type="evidence" value="ECO:0007669"/>
    <property type="project" value="InterPro"/>
</dbReference>
<feature type="domain" description="Teneurin-like YD-shell" evidence="7">
    <location>
        <begin position="1850"/>
        <end position="2164"/>
    </location>
</feature>
<evidence type="ECO:0000256" key="4">
    <source>
        <dbReference type="ARBA" id="ARBA00022737"/>
    </source>
</evidence>
<dbReference type="EMBL" id="LMWU01000077">
    <property type="protein sequence ID" value="KUN57210.1"/>
    <property type="molecule type" value="Genomic_DNA"/>
</dbReference>
<gene>
    <name evidence="8" type="ORF">AQJ46_48435</name>
</gene>
<dbReference type="Gene3D" id="2.130.10.130">
    <property type="entry name" value="Integrin alpha, N-terminal"/>
    <property type="match status" value="1"/>
</dbReference>
<evidence type="ECO:0000313" key="8">
    <source>
        <dbReference type="EMBL" id="KUN57210.1"/>
    </source>
</evidence>
<keyword evidence="2" id="KW-0964">Secreted</keyword>
<dbReference type="STRING" id="58343.AQJ46_48435"/>
<evidence type="ECO:0000256" key="1">
    <source>
        <dbReference type="ARBA" id="ARBA00004613"/>
    </source>
</evidence>
<feature type="region of interest" description="Disordered" evidence="6">
    <location>
        <begin position="2093"/>
        <end position="2115"/>
    </location>
</feature>
<dbReference type="InterPro" id="IPR050708">
    <property type="entry name" value="T6SS_VgrG/RHS"/>
</dbReference>
<accession>A0A117QW14</accession>
<evidence type="ECO:0000313" key="9">
    <source>
        <dbReference type="Proteomes" id="UP000053669"/>
    </source>
</evidence>
<dbReference type="InterPro" id="IPR031325">
    <property type="entry name" value="RHS_repeat"/>
</dbReference>
<dbReference type="NCBIfam" id="TIGR03696">
    <property type="entry name" value="Rhs_assc_core"/>
    <property type="match status" value="1"/>
</dbReference>
<keyword evidence="3" id="KW-0732">Signal</keyword>
<comment type="caution">
    <text evidence="8">The sequence shown here is derived from an EMBL/GenBank/DDBJ whole genome shotgun (WGS) entry which is preliminary data.</text>
</comment>
<feature type="region of interest" description="Disordered" evidence="6">
    <location>
        <begin position="1440"/>
        <end position="1505"/>
    </location>
</feature>
<sequence>MVLMVITSVGALTSGQEPRQTRAAAADQQKGPGGLDIQPSATGSFTQSFPIEVPRFHGLEPPIALDYDSGSSNGDVGMGWRLAAGSIVSRAGSHGGLARHNASDVFRLDGMELVACEATCATGGTHETHQQTYERIVFADGRWTRHQRNGTRLMYEAINEGPDRAAQWLLDRVVDAHGNTVTYHYDCTGICRVERITYAALTVACGTTGQPACKSGAEVLFLREPRPDIVVRATSRGSQQIRSRLRTIAVRMDGQLVAAYALQYKSSALTGNSVLASLQRFAGDASVAPDGRVSAGPTPPMPAATFTTPSMTGPAGKWVAPPATSAPLQVTAAPGNREFPRVETTVYGNTGQCNDPLGHGCSNVTTDPVYGDFNGDRLTDVAAWEGGSQSCGSLLARLGTSNGWGEVAVSSLSAHKRDCPRRGYVTDVNGDGADDIVMMSVRGQVIAAVSRRDGQFTIDDSYFAAPWSPLRPVTCAAGDLNGDGLGDVTCLHHHRIGILYATPEGTWRVFDNPLPPDVREARADQAAVGDVDASGSGDVMLVGRVAQGLPHAGRVLLLTGITAPDGTLTWESTPTDWSRSVVVPWQFTPGDLDADGRADYILYSSPGDTSTILAALSRKGAVFALDPRPQITVASRYVALGDADADGRDDLITGGPPGYLRSLGDGTFAERNDLGTRDPKSRSCAGDWERLSAADLNGDGQADLLCHTHTQVNAQPQYSIWGQATQVAPPAPHRWQPFDYNGDGRQDLYAIHHRNPGVEIYTLTAQADGSYVPDHKPVDLPVDVPDTSRWLAADVASSAGGADGRTDLVLVARDSPCTRCEPTLALTTLVSTEQGWDAHHTYPWRKNGTIAPYDAPEMHTWRAAALDGNGAADLVHFRTVPGGVRMETLRSQGDGTWTSSADDRFTSDVVAGGRLTRPDVQRFRKMDLNNDHVDDFVHAETGGGPSNAFRVVRSLVSQAPGTWQEETERTFAAAEPALARELQPADINGDGIQDLARPVVSNGCIRLQSLLRMPNGWSALERAGAPSPCTAEHGLEDRKNLRLADVNQDGRTDVYHLSRIADGTTTQGTVSTLINTGDPVHLENWRWVDQPDAPAPEPDSWAWTMLDSDHDGVSEPAHFGGAEPTNLRTLHWQAGDDRLSTIDNGMGAVTSIRYAARAEARSYLPAAFMPITVDEVTTVDSAHHPPVRARAQFSYARALWSNRYSELIGYGSIRADQGDSIVTAGRHLDEACGARVSDTTLEDEDEGLVNKTSVSFAAPGDEPPYTCLPEIIRYRTCELASACRDKHDVLSYDKYGNTISVEERADTLRRRTETPVHPNTTDYIVNRPYKRDVLKATSPSQSSPTTWVAIARTLFGYDDGTWEQAPGPHGDLTRITAFSDIGADTASETFLRYDAFGNLTSSQNPTGITTSSKYDPGRGLFPEAQCTPVGCTTLRWDETHGLPHTSTDPNGRTVTSTYDPHGRPLTVTGPDRTTTTTSYLDLGTFTGPDTARQRVRTETTGASGGDQVLWSETLVDGLGRPYRTRAEGTTASPQDAIVTDITYADASSQPAATSLPRTASQNPRWTRYSYDAAHRPTTLTHPGSGDTQRRAYQVGKVEDRDENGNLTTTHYDGLGRVSKVDQQVRLCPACALTSLSTSYDHDLLDQLTTITNPLGDQTALIRDALGRPTTVTDPDRGLRTLKWRADGLLDTETDARGTHTWSYDAAGRPTGLKEVSPKDDAHISRWVYDRDPRTGQPQGDSIGRLVLTNYSSGPLGSGTGSDRIWYDAAGRPTHTKHCVDDVCQSMRYAYDVAGRLSDLHYPDPNNPDGEHVRYRYDNSGRLVSVGSYLTNIRRDAAGHVTEQTYGNGLQETFTYDPDRQWLTSQALTSPQNPTTPLYRADYTDHDATGRITQTVTYNPTPAQPQPDTQTYGYDELGRLIRHTTSTTPGTPPSTYAYDELGRVTHTLSAGTYKYEDADHAHAVTSTSAGHQRTYDEAGQLTALKDPSGRQLTMDWLPNGMPGQITTSATTSTYSYNASGQLAKQTEGQDITRFLGRFLEQTATGLTRYYWAGDQIVATRNASGDVSYLLQDHQHSTRTVTDSQQRITARHNYAPFGAERPDNLQSPEQHRWQGHRSDPASRLLYMNARFYEPELGQFTAPDTVIADVARPQALNRYGYGSADPINTWDSTGHVEKDAGEQEARKLQNFEPADQCLCAEAAASDAQTGLDDDGNPLSPPRDITFRDDEGLEIVVDSGSSGSKSDTPKEEAITIADPLEPPAPDPGMAAMIAKLVDGSEASDPGSQDALYAANENAPAPDPMHPLVGDEETERLVANEVAVMHPQIPENLLDLSTFDSIFWGDPAHYRFRGQTLHSWELNYYFQGMAFAHKEFTWTETQAFIVAWNRFQDASLGIFGSGEMTPEMWHAAFEGYWDEVNARRSRHASE</sequence>
<dbReference type="Gene3D" id="2.40.128.340">
    <property type="match status" value="1"/>
</dbReference>
<dbReference type="Gene3D" id="2.180.10.10">
    <property type="entry name" value="RHS repeat-associated core"/>
    <property type="match status" value="2"/>
</dbReference>
<reference evidence="8 9" key="1">
    <citation type="submission" date="2015-10" db="EMBL/GenBank/DDBJ databases">
        <title>Draft genome sequence of Streptomyces canus DSM 40017, type strain for the species Streptomyces canus.</title>
        <authorList>
            <person name="Ruckert C."/>
            <person name="Winkler A."/>
            <person name="Kalinowski J."/>
            <person name="Kampfer P."/>
            <person name="Glaeser S."/>
        </authorList>
    </citation>
    <scope>NUCLEOTIDE SEQUENCE [LARGE SCALE GENOMIC DNA]</scope>
    <source>
        <strain evidence="8 9">DSM 40017</strain>
    </source>
</reference>
<dbReference type="InterPro" id="IPR022385">
    <property type="entry name" value="Rhs_assc_core"/>
</dbReference>
<dbReference type="InterPro" id="IPR013517">
    <property type="entry name" value="FG-GAP"/>
</dbReference>
<feature type="compositionally biased region" description="Polar residues" evidence="6">
    <location>
        <begin position="1444"/>
        <end position="1458"/>
    </location>
</feature>
<dbReference type="Pfam" id="PF05593">
    <property type="entry name" value="RHS_repeat"/>
    <property type="match status" value="2"/>
</dbReference>
<evidence type="ECO:0000256" key="6">
    <source>
        <dbReference type="SAM" id="MobiDB-lite"/>
    </source>
</evidence>
<dbReference type="SUPFAM" id="SSF69318">
    <property type="entry name" value="Integrin alpha N-terminal domain"/>
    <property type="match status" value="2"/>
</dbReference>
<keyword evidence="4" id="KW-0677">Repeat</keyword>
<dbReference type="InterPro" id="IPR056823">
    <property type="entry name" value="TEN-like_YD-shell"/>
</dbReference>
<dbReference type="PANTHER" id="PTHR32305">
    <property type="match status" value="1"/>
</dbReference>
<comment type="subcellular location">
    <subcellularLocation>
        <location evidence="1">Secreted</location>
    </subcellularLocation>
</comment>
<dbReference type="Proteomes" id="UP000053669">
    <property type="component" value="Unassembled WGS sequence"/>
</dbReference>
<dbReference type="Pfam" id="PF25023">
    <property type="entry name" value="TEN_YD-shell"/>
    <property type="match status" value="1"/>
</dbReference>
<feature type="compositionally biased region" description="Low complexity" evidence="6">
    <location>
        <begin position="1466"/>
        <end position="1477"/>
    </location>
</feature>
<name>A0A117QW14_9ACTN</name>
<keyword evidence="5" id="KW-0843">Virulence</keyword>
<dbReference type="Pfam" id="PF03534">
    <property type="entry name" value="SpvB"/>
    <property type="match status" value="1"/>
</dbReference>